<reference evidence="1 2" key="1">
    <citation type="journal article" date="2014" name="Int. J. Syst. Evol. Microbiol.">
        <title>Complete genome sequence of Corynebacterium casei LMG S-19264T (=DSM 44701T), isolated from a smear-ripened cheese.</title>
        <authorList>
            <consortium name="US DOE Joint Genome Institute (JGI-PGF)"/>
            <person name="Walter F."/>
            <person name="Albersmeier A."/>
            <person name="Kalinowski J."/>
            <person name="Ruckert C."/>
        </authorList>
    </citation>
    <scope>NUCLEOTIDE SEQUENCE [LARGE SCALE GENOMIC DNA]</scope>
    <source>
        <strain evidence="1 2">KCTC 12285</strain>
    </source>
</reference>
<evidence type="ECO:0000313" key="2">
    <source>
        <dbReference type="Proteomes" id="UP000601108"/>
    </source>
</evidence>
<name>A0A918N335_9FLAO</name>
<sequence length="61" mass="7278">MINLEAEAQPQLPLRTSASRLIDLTRMQKTHFKRGILLYLQGRKTYVLKNKKKQFCWQGMR</sequence>
<dbReference type="AlphaFoldDB" id="A0A918N335"/>
<gene>
    <name evidence="1" type="ORF">GCM10007384_17410</name>
</gene>
<evidence type="ECO:0000313" key="1">
    <source>
        <dbReference type="EMBL" id="GGX16381.1"/>
    </source>
</evidence>
<comment type="caution">
    <text evidence="1">The sequence shown here is derived from an EMBL/GenBank/DDBJ whole genome shotgun (WGS) entry which is preliminary data.</text>
</comment>
<proteinExistence type="predicted"/>
<keyword evidence="2" id="KW-1185">Reference proteome</keyword>
<organism evidence="1 2">
    <name type="scientific">Aquimarina muelleri</name>
    <dbReference type="NCBI Taxonomy" id="279356"/>
    <lineage>
        <taxon>Bacteria</taxon>
        <taxon>Pseudomonadati</taxon>
        <taxon>Bacteroidota</taxon>
        <taxon>Flavobacteriia</taxon>
        <taxon>Flavobacteriales</taxon>
        <taxon>Flavobacteriaceae</taxon>
        <taxon>Aquimarina</taxon>
    </lineage>
</organism>
<dbReference type="Proteomes" id="UP000601108">
    <property type="component" value="Unassembled WGS sequence"/>
</dbReference>
<protein>
    <submittedName>
        <fullName evidence="1">Uncharacterized protein</fullName>
    </submittedName>
</protein>
<dbReference type="EMBL" id="BMWS01000009">
    <property type="protein sequence ID" value="GGX16381.1"/>
    <property type="molecule type" value="Genomic_DNA"/>
</dbReference>
<accession>A0A918N335</accession>